<dbReference type="Gene3D" id="3.10.450.40">
    <property type="match status" value="1"/>
</dbReference>
<dbReference type="SUPFAM" id="SSF160574">
    <property type="entry name" value="BT0923-like"/>
    <property type="match status" value="1"/>
</dbReference>
<keyword evidence="1" id="KW-0732">Signal</keyword>
<evidence type="ECO:0000259" key="2">
    <source>
        <dbReference type="Pfam" id="PF03413"/>
    </source>
</evidence>
<comment type="caution">
    <text evidence="3">The sequence shown here is derived from an EMBL/GenBank/DDBJ whole genome shotgun (WGS) entry which is preliminary data.</text>
</comment>
<dbReference type="OrthoDB" id="8546176at2"/>
<sequence>MTDCKRPLRFVLPLVGLLALPGVVLAGDDIPVAELPDAVVSALKARFPDAQLLSAEKETDDGKVVYEVRLDSPAAGGRHEVDVSADGAILEVDPED</sequence>
<dbReference type="EMBL" id="SMAO01000016">
    <property type="protein sequence ID" value="TCT17966.1"/>
    <property type="molecule type" value="Genomic_DNA"/>
</dbReference>
<accession>A0A4R3MT27</accession>
<feature type="chain" id="PRO_5020746591" description="PepSY domain-containing protein" evidence="1">
    <location>
        <begin position="27"/>
        <end position="96"/>
    </location>
</feature>
<dbReference type="Pfam" id="PF03413">
    <property type="entry name" value="PepSY"/>
    <property type="match status" value="1"/>
</dbReference>
<reference evidence="3 4" key="1">
    <citation type="submission" date="2019-03" db="EMBL/GenBank/DDBJ databases">
        <title>Genomic Encyclopedia of Type Strains, Phase IV (KMG-IV): sequencing the most valuable type-strain genomes for metagenomic binning, comparative biology and taxonomic classification.</title>
        <authorList>
            <person name="Goeker M."/>
        </authorList>
    </citation>
    <scope>NUCLEOTIDE SEQUENCE [LARGE SCALE GENOMIC DNA]</scope>
    <source>
        <strain evidence="3 4">DSM 13587</strain>
    </source>
</reference>
<feature type="signal peptide" evidence="1">
    <location>
        <begin position="1"/>
        <end position="26"/>
    </location>
</feature>
<feature type="domain" description="PepSY" evidence="2">
    <location>
        <begin position="37"/>
        <end position="85"/>
    </location>
</feature>
<dbReference type="RefSeq" id="WP_132978691.1">
    <property type="nucleotide sequence ID" value="NZ_SMAO01000016.1"/>
</dbReference>
<dbReference type="Proteomes" id="UP000295717">
    <property type="component" value="Unassembled WGS sequence"/>
</dbReference>
<dbReference type="AlphaFoldDB" id="A0A4R3MT27"/>
<organism evidence="3 4">
    <name type="scientific">Thiobaca trueperi</name>
    <dbReference type="NCBI Taxonomy" id="127458"/>
    <lineage>
        <taxon>Bacteria</taxon>
        <taxon>Pseudomonadati</taxon>
        <taxon>Pseudomonadota</taxon>
        <taxon>Gammaproteobacteria</taxon>
        <taxon>Chromatiales</taxon>
        <taxon>Chromatiaceae</taxon>
        <taxon>Thiobaca</taxon>
    </lineage>
</organism>
<dbReference type="InterPro" id="IPR025711">
    <property type="entry name" value="PepSY"/>
</dbReference>
<protein>
    <recommendedName>
        <fullName evidence="2">PepSY domain-containing protein</fullName>
    </recommendedName>
</protein>
<evidence type="ECO:0000313" key="4">
    <source>
        <dbReference type="Proteomes" id="UP000295717"/>
    </source>
</evidence>
<proteinExistence type="predicted"/>
<keyword evidence="4" id="KW-1185">Reference proteome</keyword>
<name>A0A4R3MT27_9GAMM</name>
<gene>
    <name evidence="3" type="ORF">EDC35_1163</name>
</gene>
<evidence type="ECO:0000313" key="3">
    <source>
        <dbReference type="EMBL" id="TCT17966.1"/>
    </source>
</evidence>
<evidence type="ECO:0000256" key="1">
    <source>
        <dbReference type="SAM" id="SignalP"/>
    </source>
</evidence>